<organism evidence="1 2">
    <name type="scientific">Trifolium medium</name>
    <dbReference type="NCBI Taxonomy" id="97028"/>
    <lineage>
        <taxon>Eukaryota</taxon>
        <taxon>Viridiplantae</taxon>
        <taxon>Streptophyta</taxon>
        <taxon>Embryophyta</taxon>
        <taxon>Tracheophyta</taxon>
        <taxon>Spermatophyta</taxon>
        <taxon>Magnoliopsida</taxon>
        <taxon>eudicotyledons</taxon>
        <taxon>Gunneridae</taxon>
        <taxon>Pentapetalae</taxon>
        <taxon>rosids</taxon>
        <taxon>fabids</taxon>
        <taxon>Fabales</taxon>
        <taxon>Fabaceae</taxon>
        <taxon>Papilionoideae</taxon>
        <taxon>50 kb inversion clade</taxon>
        <taxon>NPAAA clade</taxon>
        <taxon>Hologalegina</taxon>
        <taxon>IRL clade</taxon>
        <taxon>Trifolieae</taxon>
        <taxon>Trifolium</taxon>
    </lineage>
</organism>
<sequence length="60" mass="6839">MRSYLKPLVIQAEVNGDFKVNKVWIDGGAVVNLMLESFLSKIDKSKKDLMDHNIVITDFN</sequence>
<evidence type="ECO:0000313" key="2">
    <source>
        <dbReference type="Proteomes" id="UP000265520"/>
    </source>
</evidence>
<dbReference type="AlphaFoldDB" id="A0A392U2Y0"/>
<keyword evidence="2" id="KW-1185">Reference proteome</keyword>
<accession>A0A392U2Y0</accession>
<protein>
    <submittedName>
        <fullName evidence="1">Uncharacterized protein</fullName>
    </submittedName>
</protein>
<name>A0A392U2Y0_9FABA</name>
<evidence type="ECO:0000313" key="1">
    <source>
        <dbReference type="EMBL" id="MCI67801.1"/>
    </source>
</evidence>
<proteinExistence type="predicted"/>
<dbReference type="EMBL" id="LXQA010723931">
    <property type="protein sequence ID" value="MCI67801.1"/>
    <property type="molecule type" value="Genomic_DNA"/>
</dbReference>
<dbReference type="Proteomes" id="UP000265520">
    <property type="component" value="Unassembled WGS sequence"/>
</dbReference>
<reference evidence="1 2" key="1">
    <citation type="journal article" date="2018" name="Front. Plant Sci.">
        <title>Red Clover (Trifolium pratense) and Zigzag Clover (T. medium) - A Picture of Genomic Similarities and Differences.</title>
        <authorList>
            <person name="Dluhosova J."/>
            <person name="Istvanek J."/>
            <person name="Nedelnik J."/>
            <person name="Repkova J."/>
        </authorList>
    </citation>
    <scope>NUCLEOTIDE SEQUENCE [LARGE SCALE GENOMIC DNA]</scope>
    <source>
        <strain evidence="2">cv. 10/8</strain>
        <tissue evidence="1">Leaf</tissue>
    </source>
</reference>
<feature type="non-terminal residue" evidence="1">
    <location>
        <position position="60"/>
    </location>
</feature>
<comment type="caution">
    <text evidence="1">The sequence shown here is derived from an EMBL/GenBank/DDBJ whole genome shotgun (WGS) entry which is preliminary data.</text>
</comment>